<comment type="caution">
    <text evidence="1">The sequence shown here is derived from an EMBL/GenBank/DDBJ whole genome shotgun (WGS) entry which is preliminary data.</text>
</comment>
<accession>A0AAW9S4M3</accession>
<dbReference type="EMBL" id="JBDKWZ010000019">
    <property type="protein sequence ID" value="MEN7551132.1"/>
    <property type="molecule type" value="Genomic_DNA"/>
</dbReference>
<reference evidence="1 2" key="1">
    <citation type="submission" date="2024-04" db="EMBL/GenBank/DDBJ databases">
        <title>Novel genus in family Flammeovirgaceae.</title>
        <authorList>
            <person name="Nguyen T.H."/>
            <person name="Vuong T.Q."/>
            <person name="Le H."/>
            <person name="Kim S.-G."/>
        </authorList>
    </citation>
    <scope>NUCLEOTIDE SEQUENCE [LARGE SCALE GENOMIC DNA]</scope>
    <source>
        <strain evidence="1 2">JCM 23209</strain>
    </source>
</reference>
<keyword evidence="2" id="KW-1185">Reference proteome</keyword>
<organism evidence="1 2">
    <name type="scientific">Rapidithrix thailandica</name>
    <dbReference type="NCBI Taxonomy" id="413964"/>
    <lineage>
        <taxon>Bacteria</taxon>
        <taxon>Pseudomonadati</taxon>
        <taxon>Bacteroidota</taxon>
        <taxon>Cytophagia</taxon>
        <taxon>Cytophagales</taxon>
        <taxon>Flammeovirgaceae</taxon>
        <taxon>Rapidithrix</taxon>
    </lineage>
</organism>
<name>A0AAW9S4M3_9BACT</name>
<dbReference type="AlphaFoldDB" id="A0AAW9S4M3"/>
<evidence type="ECO:0000313" key="1">
    <source>
        <dbReference type="EMBL" id="MEN7551132.1"/>
    </source>
</evidence>
<dbReference type="RefSeq" id="WP_346823914.1">
    <property type="nucleotide sequence ID" value="NZ_JBDKWZ010000019.1"/>
</dbReference>
<protein>
    <submittedName>
        <fullName evidence="1">Uncharacterized protein</fullName>
    </submittedName>
</protein>
<proteinExistence type="predicted"/>
<dbReference type="Proteomes" id="UP001403385">
    <property type="component" value="Unassembled WGS sequence"/>
</dbReference>
<gene>
    <name evidence="1" type="ORF">AAG747_24635</name>
</gene>
<evidence type="ECO:0000313" key="2">
    <source>
        <dbReference type="Proteomes" id="UP001403385"/>
    </source>
</evidence>
<sequence>MKKHQDLIFKNLNIPLSSIPHHNDVEGIDRFFAEGFPVHLAIHKISAIDKNEEQYTKPHAHEDEDEINILIPEEGSELVYEIQLGDELHVVEGAKSVWMPAGLKHASNVISGSGYFIAIRMKKDTVKQEELADLSEAASNTVSP</sequence>